<dbReference type="EMBL" id="CM007647">
    <property type="protein sequence ID" value="ONL99343.1"/>
    <property type="molecule type" value="Genomic_DNA"/>
</dbReference>
<name>A0A1D6K703_MAIZE</name>
<gene>
    <name evidence="1" type="ORF">ZEAMMB73_Zm00001d029672</name>
</gene>
<proteinExistence type="predicted"/>
<protein>
    <submittedName>
        <fullName evidence="1">Chaperone protein ClpC1 chloroplastic</fullName>
    </submittedName>
</protein>
<reference evidence="1" key="1">
    <citation type="submission" date="2015-12" db="EMBL/GenBank/DDBJ databases">
        <title>Update maize B73 reference genome by single molecule sequencing technologies.</title>
        <authorList>
            <consortium name="Maize Genome Sequencing Project"/>
            <person name="Ware D."/>
        </authorList>
    </citation>
    <scope>NUCLEOTIDE SEQUENCE [LARGE SCALE GENOMIC DNA]</scope>
    <source>
        <tissue evidence="1">Seedling</tissue>
    </source>
</reference>
<evidence type="ECO:0000313" key="1">
    <source>
        <dbReference type="EMBL" id="ONL99343.1"/>
    </source>
</evidence>
<organism evidence="1">
    <name type="scientific">Zea mays</name>
    <name type="common">Maize</name>
    <dbReference type="NCBI Taxonomy" id="4577"/>
    <lineage>
        <taxon>Eukaryota</taxon>
        <taxon>Viridiplantae</taxon>
        <taxon>Streptophyta</taxon>
        <taxon>Embryophyta</taxon>
        <taxon>Tracheophyta</taxon>
        <taxon>Spermatophyta</taxon>
        <taxon>Magnoliopsida</taxon>
        <taxon>Liliopsida</taxon>
        <taxon>Poales</taxon>
        <taxon>Poaceae</taxon>
        <taxon>PACMAD clade</taxon>
        <taxon>Panicoideae</taxon>
        <taxon>Andropogonodae</taxon>
        <taxon>Andropogoneae</taxon>
        <taxon>Tripsacinae</taxon>
        <taxon>Zea</taxon>
    </lineage>
</organism>
<accession>A0A1D6K703</accession>
<dbReference type="AlphaFoldDB" id="A0A1D6K703"/>
<sequence length="24" mass="2770">MLFPFEINILLLILPFVSSSCFLL</sequence>